<dbReference type="OrthoDB" id="382863at2759"/>
<organism evidence="1 2">
    <name type="scientific">Pararge aegeria aegeria</name>
    <dbReference type="NCBI Taxonomy" id="348720"/>
    <lineage>
        <taxon>Eukaryota</taxon>
        <taxon>Metazoa</taxon>
        <taxon>Ecdysozoa</taxon>
        <taxon>Arthropoda</taxon>
        <taxon>Hexapoda</taxon>
        <taxon>Insecta</taxon>
        <taxon>Pterygota</taxon>
        <taxon>Neoptera</taxon>
        <taxon>Endopterygota</taxon>
        <taxon>Lepidoptera</taxon>
        <taxon>Glossata</taxon>
        <taxon>Ditrysia</taxon>
        <taxon>Papilionoidea</taxon>
        <taxon>Nymphalidae</taxon>
        <taxon>Satyrinae</taxon>
        <taxon>Satyrini</taxon>
        <taxon>Parargina</taxon>
        <taxon>Pararge</taxon>
    </lineage>
</organism>
<dbReference type="AlphaFoldDB" id="A0A8S4QEN9"/>
<sequence>WILERPLTSMPKVHVNNSIVVVGASRTGLAFLETLLLGPTSEYLTFTNITLVSRHGLPAVTDCMRAAEICIPRDGRYTERYIKSVPFYYYVDIMSAVVIHIDRKKKCIHLKGGGIKFYDELFITCGQQFQHPDYLKDSMELAKEVESFSLVLLMYMGGGVHLTSGDPFARLFAIKKTVPVQRGLSVL</sequence>
<evidence type="ECO:0000313" key="1">
    <source>
        <dbReference type="EMBL" id="CAH2209162.1"/>
    </source>
</evidence>
<reference evidence="1" key="1">
    <citation type="submission" date="2022-03" db="EMBL/GenBank/DDBJ databases">
        <authorList>
            <person name="Lindestad O."/>
        </authorList>
    </citation>
    <scope>NUCLEOTIDE SEQUENCE</scope>
</reference>
<dbReference type="PANTHER" id="PTHR21178:SF8">
    <property type="entry name" value="CILIA- AND FLAGELLA-ASSOCIATED PROTEIN 61"/>
    <property type="match status" value="1"/>
</dbReference>
<dbReference type="SUPFAM" id="SSF51905">
    <property type="entry name" value="FAD/NAD(P)-binding domain"/>
    <property type="match status" value="1"/>
</dbReference>
<dbReference type="PANTHER" id="PTHR21178">
    <property type="entry name" value="CILIA- AND FLAGELLA-ASSOCIATED PROTEIN 61"/>
    <property type="match status" value="1"/>
</dbReference>
<gene>
    <name evidence="1" type="primary">jg1154</name>
    <name evidence="1" type="ORF">PAEG_LOCUS1563</name>
</gene>
<dbReference type="Proteomes" id="UP000838756">
    <property type="component" value="Unassembled WGS sequence"/>
</dbReference>
<protein>
    <submittedName>
        <fullName evidence="1">Jg1154 protein</fullName>
    </submittedName>
</protein>
<evidence type="ECO:0000313" key="2">
    <source>
        <dbReference type="Proteomes" id="UP000838756"/>
    </source>
</evidence>
<comment type="caution">
    <text evidence="1">The sequence shown here is derived from an EMBL/GenBank/DDBJ whole genome shotgun (WGS) entry which is preliminary data.</text>
</comment>
<dbReference type="EMBL" id="CAKXAJ010005521">
    <property type="protein sequence ID" value="CAH2209162.1"/>
    <property type="molecule type" value="Genomic_DNA"/>
</dbReference>
<accession>A0A8S4QEN9</accession>
<name>A0A8S4QEN9_9NEOP</name>
<feature type="non-terminal residue" evidence="1">
    <location>
        <position position="1"/>
    </location>
</feature>
<keyword evidence="2" id="KW-1185">Reference proteome</keyword>
<dbReference type="InterPro" id="IPR038884">
    <property type="entry name" value="CFAP61"/>
</dbReference>
<dbReference type="InterPro" id="IPR036188">
    <property type="entry name" value="FAD/NAD-bd_sf"/>
</dbReference>
<proteinExistence type="predicted"/>